<evidence type="ECO:0000313" key="2">
    <source>
        <dbReference type="Proteomes" id="UP000548978"/>
    </source>
</evidence>
<organism evidence="1 2">
    <name type="scientific">Brevundimonas halotolerans</name>
    <dbReference type="NCBI Taxonomy" id="69670"/>
    <lineage>
        <taxon>Bacteria</taxon>
        <taxon>Pseudomonadati</taxon>
        <taxon>Pseudomonadota</taxon>
        <taxon>Alphaproteobacteria</taxon>
        <taxon>Caulobacterales</taxon>
        <taxon>Caulobacteraceae</taxon>
        <taxon>Brevundimonas</taxon>
    </lineage>
</organism>
<comment type="caution">
    <text evidence="1">The sequence shown here is derived from an EMBL/GenBank/DDBJ whole genome shotgun (WGS) entry which is preliminary data.</text>
</comment>
<sequence length="115" mass="11709">MTGGGGGGGGGGAARQTYIQIGTSTANFSRAGGRRGVLTVETGLDVADADLFVRAGQSAPRLRAAYNQVISRVAASLRGDAPPDVERLARELQAATDQTLGRSGARFLLGTVMAF</sequence>
<accession>A0A7W9A544</accession>
<keyword evidence="2" id="KW-1185">Reference proteome</keyword>
<dbReference type="RefSeq" id="WP_123285979.1">
    <property type="nucleotide sequence ID" value="NZ_JACIJB010000012.1"/>
</dbReference>
<evidence type="ECO:0008006" key="3">
    <source>
        <dbReference type="Google" id="ProtNLM"/>
    </source>
</evidence>
<proteinExistence type="predicted"/>
<reference evidence="1 2" key="1">
    <citation type="submission" date="2020-08" db="EMBL/GenBank/DDBJ databases">
        <title>Genomic Encyclopedia of Type Strains, Phase IV (KMG-IV): sequencing the most valuable type-strain genomes for metagenomic binning, comparative biology and taxonomic classification.</title>
        <authorList>
            <person name="Goeker M."/>
        </authorList>
    </citation>
    <scope>NUCLEOTIDE SEQUENCE [LARGE SCALE GENOMIC DNA]</scope>
    <source>
        <strain evidence="1 2">DSM 24448</strain>
    </source>
</reference>
<name>A0A7W9A544_9CAUL</name>
<dbReference type="EMBL" id="JACIJB010000012">
    <property type="protein sequence ID" value="MBB5661576.1"/>
    <property type="molecule type" value="Genomic_DNA"/>
</dbReference>
<dbReference type="AlphaFoldDB" id="A0A7W9A544"/>
<protein>
    <recommendedName>
        <fullName evidence="3">Tat pathway signal protein</fullName>
    </recommendedName>
</protein>
<dbReference type="Proteomes" id="UP000548978">
    <property type="component" value="Unassembled WGS sequence"/>
</dbReference>
<dbReference type="OrthoDB" id="7173442at2"/>
<evidence type="ECO:0000313" key="1">
    <source>
        <dbReference type="EMBL" id="MBB5661576.1"/>
    </source>
</evidence>
<gene>
    <name evidence="1" type="ORF">FHS65_002339</name>
</gene>